<feature type="region of interest" description="Disordered" evidence="2">
    <location>
        <begin position="68"/>
        <end position="88"/>
    </location>
</feature>
<proteinExistence type="predicted"/>
<feature type="compositionally biased region" description="Basic and acidic residues" evidence="2">
    <location>
        <begin position="68"/>
        <end position="80"/>
    </location>
</feature>
<evidence type="ECO:0000313" key="5">
    <source>
        <dbReference type="Proteomes" id="UP000190539"/>
    </source>
</evidence>
<evidence type="ECO:0000259" key="3">
    <source>
        <dbReference type="SMART" id="SM00331"/>
    </source>
</evidence>
<dbReference type="InterPro" id="IPR036457">
    <property type="entry name" value="PPM-type-like_dom_sf"/>
</dbReference>
<feature type="domain" description="PPM-type phosphatase" evidence="3">
    <location>
        <begin position="361"/>
        <end position="600"/>
    </location>
</feature>
<name>A0A1V4AC10_9ACTN</name>
<reference evidence="4 5" key="1">
    <citation type="submission" date="2017-02" db="EMBL/GenBank/DDBJ databases">
        <title>Draft Genome Sequence of Streptomyces tsukubaensis F601, a Producer of the immunosuppressant tacrolimus FK506.</title>
        <authorList>
            <person name="Zong G."/>
            <person name="Zhong C."/>
            <person name="Fu J."/>
            <person name="Qin R."/>
            <person name="Cao G."/>
        </authorList>
    </citation>
    <scope>NUCLEOTIDE SEQUENCE [LARGE SCALE GENOMIC DNA]</scope>
    <source>
        <strain evidence="4 5">F601</strain>
    </source>
</reference>
<evidence type="ECO:0000256" key="1">
    <source>
        <dbReference type="ARBA" id="ARBA00022801"/>
    </source>
</evidence>
<dbReference type="PANTHER" id="PTHR43156:SF2">
    <property type="entry name" value="STAGE II SPORULATION PROTEIN E"/>
    <property type="match status" value="1"/>
</dbReference>
<comment type="caution">
    <text evidence="4">The sequence shown here is derived from an EMBL/GenBank/DDBJ whole genome shotgun (WGS) entry which is preliminary data.</text>
</comment>
<dbReference type="STRING" id="83656.B1H18_10655"/>
<dbReference type="Pfam" id="PF07228">
    <property type="entry name" value="SpoIIE"/>
    <property type="match status" value="1"/>
</dbReference>
<dbReference type="CDD" id="cd16936">
    <property type="entry name" value="HATPase_RsbW-like"/>
    <property type="match status" value="1"/>
</dbReference>
<dbReference type="SUPFAM" id="SSF81606">
    <property type="entry name" value="PP2C-like"/>
    <property type="match status" value="1"/>
</dbReference>
<dbReference type="EMBL" id="MVFC01000006">
    <property type="protein sequence ID" value="OON80957.1"/>
    <property type="molecule type" value="Genomic_DNA"/>
</dbReference>
<dbReference type="Gene3D" id="3.30.565.10">
    <property type="entry name" value="Histidine kinase-like ATPase, C-terminal domain"/>
    <property type="match status" value="1"/>
</dbReference>
<dbReference type="Gene3D" id="3.30.450.40">
    <property type="match status" value="1"/>
</dbReference>
<dbReference type="GO" id="GO:0016791">
    <property type="term" value="F:phosphatase activity"/>
    <property type="evidence" value="ECO:0007669"/>
    <property type="project" value="TreeGrafter"/>
</dbReference>
<sequence length="613" mass="65378">MIQTGLDEDERPQGSLAEGEFIRAAMEEEGLPQGVPFEGELTEGQVRGATGGSAETLGSALVVEVTDRHPARAVRSDRSGRPSSASAGPEYGRGLYLVSRLSESWGITYRTGSKTVWARIGVEAATGHRSLPHLEAYAIEQTLQRGLSAADILAPVPRGVGKDHERAVADWGGRGALGFLAEASDLLAGQLDENLVAALACQLLVPRLADWCAVWLDEEAGRGRMPGGPVDATRLARVWHSRENHTEALRRRLEKEPPPLPADPRRGPLPAPWPGGEGADDASGAALVHRLTAAGTAYGTLMIGRAGLIRYPDEITGLVEDFGRRVAFAIGTARQYRSQASISQILQRGLLPYGMPQIPGVQQGLVYEPRAGGVAGGDFYDVFPAGDGRWCFVLGDVQGNGPEAAVVTGLVRPWLRLLAREGYPVARLLDRLNQLLMEDAAEAAETAARAAAEADGREAPHERSSSRFLSLLYGELVPVAGGVRCVVACAGHPLPLVLRPDGTVRSVATSQMLLGVVEDTEFTSDSFELLAGDTLLCVTDGVTERRSDRRQFDDGDGLSTALSSCAGLSAPLVADRIRRLVHEFAEEPPDDDLALLVLQAQVQTRSRDAVLAM</sequence>
<dbReference type="Proteomes" id="UP000190539">
    <property type="component" value="Unassembled WGS sequence"/>
</dbReference>
<dbReference type="Gene3D" id="3.60.40.10">
    <property type="entry name" value="PPM-type phosphatase domain"/>
    <property type="match status" value="1"/>
</dbReference>
<evidence type="ECO:0000313" key="4">
    <source>
        <dbReference type="EMBL" id="OON80957.1"/>
    </source>
</evidence>
<protein>
    <submittedName>
        <fullName evidence="4">Protein phosphatase</fullName>
    </submittedName>
</protein>
<dbReference type="InterPro" id="IPR052016">
    <property type="entry name" value="Bact_Sigma-Reg"/>
</dbReference>
<keyword evidence="5" id="KW-1185">Reference proteome</keyword>
<dbReference type="SMART" id="SM00331">
    <property type="entry name" value="PP2C_SIG"/>
    <property type="match status" value="1"/>
</dbReference>
<dbReference type="PANTHER" id="PTHR43156">
    <property type="entry name" value="STAGE II SPORULATION PROTEIN E-RELATED"/>
    <property type="match status" value="1"/>
</dbReference>
<feature type="compositionally biased region" description="Pro residues" evidence="2">
    <location>
        <begin position="258"/>
        <end position="273"/>
    </location>
</feature>
<organism evidence="4 5">
    <name type="scientific">Streptomyces tsukubensis</name>
    <dbReference type="NCBI Taxonomy" id="83656"/>
    <lineage>
        <taxon>Bacteria</taxon>
        <taxon>Bacillati</taxon>
        <taxon>Actinomycetota</taxon>
        <taxon>Actinomycetes</taxon>
        <taxon>Kitasatosporales</taxon>
        <taxon>Streptomycetaceae</taxon>
        <taxon>Streptomyces</taxon>
    </lineage>
</organism>
<gene>
    <name evidence="4" type="ORF">B1H18_10655</name>
</gene>
<keyword evidence="1" id="KW-0378">Hydrolase</keyword>
<feature type="region of interest" description="Disordered" evidence="2">
    <location>
        <begin position="247"/>
        <end position="281"/>
    </location>
</feature>
<accession>A0A1V4AC10</accession>
<dbReference type="AlphaFoldDB" id="A0A1V4AC10"/>
<feature type="compositionally biased region" description="Basic and acidic residues" evidence="2">
    <location>
        <begin position="247"/>
        <end position="257"/>
    </location>
</feature>
<dbReference type="InterPro" id="IPR036890">
    <property type="entry name" value="HATPase_C_sf"/>
</dbReference>
<dbReference type="InterPro" id="IPR001932">
    <property type="entry name" value="PPM-type_phosphatase-like_dom"/>
</dbReference>
<evidence type="ECO:0000256" key="2">
    <source>
        <dbReference type="SAM" id="MobiDB-lite"/>
    </source>
</evidence>
<dbReference type="InterPro" id="IPR029016">
    <property type="entry name" value="GAF-like_dom_sf"/>
</dbReference>